<keyword evidence="3" id="KW-0677">Repeat</keyword>
<dbReference type="AlphaFoldDB" id="A0A1R2AWY8"/>
<comment type="subcellular location">
    <subcellularLocation>
        <location evidence="1">Nucleus</location>
    </subcellularLocation>
</comment>
<dbReference type="EMBL" id="MPUH01001254">
    <property type="protein sequence ID" value="OMJ68992.1"/>
    <property type="molecule type" value="Genomic_DNA"/>
</dbReference>
<evidence type="ECO:0000313" key="12">
    <source>
        <dbReference type="Proteomes" id="UP000187209"/>
    </source>
</evidence>
<dbReference type="GO" id="GO:0003677">
    <property type="term" value="F:DNA binding"/>
    <property type="evidence" value="ECO:0007669"/>
    <property type="project" value="UniProtKB-KW"/>
</dbReference>
<evidence type="ECO:0000256" key="8">
    <source>
        <dbReference type="PROSITE-ProRule" id="PRU00042"/>
    </source>
</evidence>
<dbReference type="GO" id="GO:0005634">
    <property type="term" value="C:nucleus"/>
    <property type="evidence" value="ECO:0007669"/>
    <property type="project" value="UniProtKB-SubCell"/>
</dbReference>
<evidence type="ECO:0000256" key="7">
    <source>
        <dbReference type="ARBA" id="ARBA00023242"/>
    </source>
</evidence>
<dbReference type="PROSITE" id="PS50157">
    <property type="entry name" value="ZINC_FINGER_C2H2_2"/>
    <property type="match status" value="4"/>
</dbReference>
<dbReference type="SUPFAM" id="SSF57667">
    <property type="entry name" value="beta-beta-alpha zinc fingers"/>
    <property type="match status" value="3"/>
</dbReference>
<evidence type="ECO:0000256" key="3">
    <source>
        <dbReference type="ARBA" id="ARBA00022737"/>
    </source>
</evidence>
<organism evidence="11 12">
    <name type="scientific">Stentor coeruleus</name>
    <dbReference type="NCBI Taxonomy" id="5963"/>
    <lineage>
        <taxon>Eukaryota</taxon>
        <taxon>Sar</taxon>
        <taxon>Alveolata</taxon>
        <taxon>Ciliophora</taxon>
        <taxon>Postciliodesmatophora</taxon>
        <taxon>Heterotrichea</taxon>
        <taxon>Heterotrichida</taxon>
        <taxon>Stentoridae</taxon>
        <taxon>Stentor</taxon>
    </lineage>
</organism>
<accession>A0A1R2AWY8</accession>
<evidence type="ECO:0000256" key="9">
    <source>
        <dbReference type="SAM" id="MobiDB-lite"/>
    </source>
</evidence>
<proteinExistence type="predicted"/>
<dbReference type="PANTHER" id="PTHR23235">
    <property type="entry name" value="KRUEPPEL-LIKE TRANSCRIPTION FACTOR"/>
    <property type="match status" value="1"/>
</dbReference>
<comment type="caution">
    <text evidence="11">The sequence shown here is derived from an EMBL/GenBank/DDBJ whole genome shotgun (WGS) entry which is preliminary data.</text>
</comment>
<keyword evidence="7" id="KW-0539">Nucleus</keyword>
<feature type="domain" description="C2H2-type" evidence="10">
    <location>
        <begin position="190"/>
        <end position="219"/>
    </location>
</feature>
<keyword evidence="6" id="KW-0238">DNA-binding</keyword>
<dbReference type="Proteomes" id="UP000187209">
    <property type="component" value="Unassembled WGS sequence"/>
</dbReference>
<gene>
    <name evidence="11" type="ORF">SteCoe_33400</name>
</gene>
<dbReference type="InterPro" id="IPR013087">
    <property type="entry name" value="Znf_C2H2_type"/>
</dbReference>
<dbReference type="PROSITE" id="PS00028">
    <property type="entry name" value="ZINC_FINGER_C2H2_1"/>
    <property type="match status" value="4"/>
</dbReference>
<keyword evidence="4 8" id="KW-0863">Zinc-finger</keyword>
<keyword evidence="2" id="KW-0479">Metal-binding</keyword>
<sequence>MGDLKIKLNVASTPKGGNKKLGGVSSDKDMTNEPRRSIKPIIDNPKESMLDLMNRAKHWEKRWVLYSNVLDHGGEIWLQKWVALDEIEEEMQLEEEKMAPKVYKCKIEDCGKEFNDSGSLKKHASTHGEKQFLCTYEGCGKKFLDNSKLRRHQLVHTGERPYECQYCSKKFSLDFNLRTHLRTHTGDKPYQCSYPGCLKRFTQSSNLAAHEKNHMIKQGKKDDEEVKS</sequence>
<name>A0A1R2AWY8_9CILI</name>
<dbReference type="Gene3D" id="3.30.160.60">
    <property type="entry name" value="Classic Zinc Finger"/>
    <property type="match status" value="4"/>
</dbReference>
<evidence type="ECO:0000313" key="11">
    <source>
        <dbReference type="EMBL" id="OMJ68992.1"/>
    </source>
</evidence>
<evidence type="ECO:0000256" key="5">
    <source>
        <dbReference type="ARBA" id="ARBA00022833"/>
    </source>
</evidence>
<dbReference type="PANTHER" id="PTHR23235:SF120">
    <property type="entry name" value="KRUPPEL-LIKE FACTOR 15"/>
    <property type="match status" value="1"/>
</dbReference>
<dbReference type="FunFam" id="3.30.160.60:FF:000104">
    <property type="entry name" value="Transcriptional repressor protein YY1"/>
    <property type="match status" value="1"/>
</dbReference>
<evidence type="ECO:0000256" key="4">
    <source>
        <dbReference type="ARBA" id="ARBA00022771"/>
    </source>
</evidence>
<dbReference type="Pfam" id="PF00096">
    <property type="entry name" value="zf-C2H2"/>
    <property type="match status" value="4"/>
</dbReference>
<evidence type="ECO:0000256" key="2">
    <source>
        <dbReference type="ARBA" id="ARBA00022723"/>
    </source>
</evidence>
<feature type="domain" description="C2H2-type" evidence="10">
    <location>
        <begin position="132"/>
        <end position="161"/>
    </location>
</feature>
<dbReference type="FunFam" id="3.30.160.60:FF:000125">
    <property type="entry name" value="Putative zinc finger protein 143"/>
    <property type="match status" value="1"/>
</dbReference>
<evidence type="ECO:0000256" key="6">
    <source>
        <dbReference type="ARBA" id="ARBA00023125"/>
    </source>
</evidence>
<dbReference type="InterPro" id="IPR036236">
    <property type="entry name" value="Znf_C2H2_sf"/>
</dbReference>
<feature type="compositionally biased region" description="Basic and acidic residues" evidence="9">
    <location>
        <begin position="26"/>
        <end position="36"/>
    </location>
</feature>
<dbReference type="OrthoDB" id="372803at2759"/>
<dbReference type="FunFam" id="3.30.160.60:FF:001102">
    <property type="entry name" value="Transcription factor IIIA"/>
    <property type="match status" value="1"/>
</dbReference>
<reference evidence="11 12" key="1">
    <citation type="submission" date="2016-11" db="EMBL/GenBank/DDBJ databases">
        <title>The macronuclear genome of Stentor coeruleus: a giant cell with tiny introns.</title>
        <authorList>
            <person name="Slabodnick M."/>
            <person name="Ruby J.G."/>
            <person name="Reiff S.B."/>
            <person name="Swart E.C."/>
            <person name="Gosai S."/>
            <person name="Prabakaran S."/>
            <person name="Witkowska E."/>
            <person name="Larue G.E."/>
            <person name="Fisher S."/>
            <person name="Freeman R.M."/>
            <person name="Gunawardena J."/>
            <person name="Chu W."/>
            <person name="Stover N.A."/>
            <person name="Gregory B.D."/>
            <person name="Nowacki M."/>
            <person name="Derisi J."/>
            <person name="Roy S.W."/>
            <person name="Marshall W.F."/>
            <person name="Sood P."/>
        </authorList>
    </citation>
    <scope>NUCLEOTIDE SEQUENCE [LARGE SCALE GENOMIC DNA]</scope>
    <source>
        <strain evidence="11">WM001</strain>
    </source>
</reference>
<feature type="domain" description="C2H2-type" evidence="10">
    <location>
        <begin position="103"/>
        <end position="132"/>
    </location>
</feature>
<dbReference type="GO" id="GO:0008270">
    <property type="term" value="F:zinc ion binding"/>
    <property type="evidence" value="ECO:0007669"/>
    <property type="project" value="UniProtKB-KW"/>
</dbReference>
<evidence type="ECO:0000256" key="1">
    <source>
        <dbReference type="ARBA" id="ARBA00004123"/>
    </source>
</evidence>
<keyword evidence="12" id="KW-1185">Reference proteome</keyword>
<evidence type="ECO:0000259" key="10">
    <source>
        <dbReference type="PROSITE" id="PS50157"/>
    </source>
</evidence>
<feature type="region of interest" description="Disordered" evidence="9">
    <location>
        <begin position="11"/>
        <end position="39"/>
    </location>
</feature>
<protein>
    <recommendedName>
        <fullName evidence="10">C2H2-type domain-containing protein</fullName>
    </recommendedName>
</protein>
<dbReference type="FunFam" id="3.30.160.60:FF:000072">
    <property type="entry name" value="zinc finger protein 143 isoform X1"/>
    <property type="match status" value="1"/>
</dbReference>
<keyword evidence="5" id="KW-0862">Zinc</keyword>
<feature type="domain" description="C2H2-type" evidence="10">
    <location>
        <begin position="162"/>
        <end position="189"/>
    </location>
</feature>
<dbReference type="SMART" id="SM00355">
    <property type="entry name" value="ZnF_C2H2"/>
    <property type="match status" value="4"/>
</dbReference>